<comment type="catalytic activity">
    <reaction evidence="12">
        <text>squalene + reduced [NADPH--hemoprotein reductase] + O2 = (S)-2,3-epoxysqualene + oxidized [NADPH--hemoprotein reductase] + H2O + H(+)</text>
        <dbReference type="Rhea" id="RHEA:25282"/>
        <dbReference type="Rhea" id="RHEA-COMP:11964"/>
        <dbReference type="Rhea" id="RHEA-COMP:11965"/>
        <dbReference type="ChEBI" id="CHEBI:15377"/>
        <dbReference type="ChEBI" id="CHEBI:15378"/>
        <dbReference type="ChEBI" id="CHEBI:15379"/>
        <dbReference type="ChEBI" id="CHEBI:15440"/>
        <dbReference type="ChEBI" id="CHEBI:15441"/>
        <dbReference type="ChEBI" id="CHEBI:57618"/>
        <dbReference type="ChEBI" id="CHEBI:58210"/>
        <dbReference type="EC" id="1.14.14.17"/>
    </reaction>
</comment>
<evidence type="ECO:0000259" key="15">
    <source>
        <dbReference type="Pfam" id="PF08491"/>
    </source>
</evidence>
<dbReference type="UniPathway" id="UPA00767">
    <property type="reaction ID" value="UER00752"/>
</dbReference>
<evidence type="ECO:0000256" key="10">
    <source>
        <dbReference type="ARBA" id="ARBA00023002"/>
    </source>
</evidence>
<dbReference type="OrthoDB" id="1678617at2759"/>
<evidence type="ECO:0000256" key="1">
    <source>
        <dbReference type="ARBA" id="ARBA00001974"/>
    </source>
</evidence>
<dbReference type="InterPro" id="IPR040125">
    <property type="entry name" value="Squalene_monox"/>
</dbReference>
<dbReference type="GO" id="GO:0016020">
    <property type="term" value="C:membrane"/>
    <property type="evidence" value="ECO:0007669"/>
    <property type="project" value="UniProtKB-SubCell"/>
</dbReference>
<evidence type="ECO:0000256" key="9">
    <source>
        <dbReference type="ARBA" id="ARBA00022989"/>
    </source>
</evidence>
<evidence type="ECO:0000256" key="2">
    <source>
        <dbReference type="ARBA" id="ARBA00004141"/>
    </source>
</evidence>
<protein>
    <recommendedName>
        <fullName evidence="5">squalene monooxygenase</fullName>
        <ecNumber evidence="5">1.14.14.17</ecNumber>
    </recommendedName>
</protein>
<evidence type="ECO:0000256" key="3">
    <source>
        <dbReference type="ARBA" id="ARBA00005018"/>
    </source>
</evidence>
<reference evidence="17" key="1">
    <citation type="journal article" date="2010" name="Nat. Biotechnol.">
        <title>Draft genome sequence of the oilseed species Ricinus communis.</title>
        <authorList>
            <person name="Chan A.P."/>
            <person name="Crabtree J."/>
            <person name="Zhao Q."/>
            <person name="Lorenzi H."/>
            <person name="Orvis J."/>
            <person name="Puiu D."/>
            <person name="Melake-Berhan A."/>
            <person name="Jones K.M."/>
            <person name="Redman J."/>
            <person name="Chen G."/>
            <person name="Cahoon E.B."/>
            <person name="Gedil M."/>
            <person name="Stanke M."/>
            <person name="Haas B.J."/>
            <person name="Wortman J.R."/>
            <person name="Fraser-Liggett C.M."/>
            <person name="Ravel J."/>
            <person name="Rabinowicz P.D."/>
        </authorList>
    </citation>
    <scope>NUCLEOTIDE SEQUENCE [LARGE SCALE GENOMIC DNA]</scope>
    <source>
        <strain evidence="17">cv. Hale</strain>
    </source>
</reference>
<comment type="cofactor">
    <cofactor evidence="1">
        <name>FAD</name>
        <dbReference type="ChEBI" id="CHEBI:57692"/>
    </cofactor>
</comment>
<feature type="transmembrane region" description="Helical" evidence="14">
    <location>
        <begin position="112"/>
        <end position="134"/>
    </location>
</feature>
<dbReference type="KEGG" id="rcu:8267674"/>
<keyword evidence="16" id="KW-0503">Monooxygenase</keyword>
<dbReference type="eggNOG" id="KOG1298">
    <property type="taxonomic scope" value="Eukaryota"/>
</dbReference>
<keyword evidence="8" id="KW-0274">FAD</keyword>
<dbReference type="Pfam" id="PF13450">
    <property type="entry name" value="NAD_binding_8"/>
    <property type="match status" value="1"/>
</dbReference>
<feature type="compositionally biased region" description="Polar residues" evidence="13">
    <location>
        <begin position="35"/>
        <end position="56"/>
    </location>
</feature>
<evidence type="ECO:0000256" key="12">
    <source>
        <dbReference type="ARBA" id="ARBA00048658"/>
    </source>
</evidence>
<dbReference type="GO" id="GO:0050660">
    <property type="term" value="F:flavin adenine dinucleotide binding"/>
    <property type="evidence" value="ECO:0007669"/>
    <property type="project" value="InterPro"/>
</dbReference>
<dbReference type="STRING" id="3988.B9SX91"/>
<keyword evidence="9 14" id="KW-1133">Transmembrane helix</keyword>
<keyword evidence="11 14" id="KW-0472">Membrane</keyword>
<dbReference type="InParanoid" id="B9SX91"/>
<name>B9SX91_RICCO</name>
<evidence type="ECO:0000256" key="5">
    <source>
        <dbReference type="ARBA" id="ARBA00012312"/>
    </source>
</evidence>
<evidence type="ECO:0000256" key="6">
    <source>
        <dbReference type="ARBA" id="ARBA00022630"/>
    </source>
</evidence>
<dbReference type="EMBL" id="EQ974218">
    <property type="protein sequence ID" value="EEF31790.1"/>
    <property type="molecule type" value="Genomic_DNA"/>
</dbReference>
<comment type="similarity">
    <text evidence="4">Belongs to the squalene monooxygenase family.</text>
</comment>
<evidence type="ECO:0000256" key="8">
    <source>
        <dbReference type="ARBA" id="ARBA00022827"/>
    </source>
</evidence>
<feature type="region of interest" description="Disordered" evidence="13">
    <location>
        <begin position="25"/>
        <end position="56"/>
    </location>
</feature>
<dbReference type="InterPro" id="IPR013698">
    <property type="entry name" value="Squalene_epoxidase"/>
</dbReference>
<dbReference type="GO" id="GO:0016126">
    <property type="term" value="P:sterol biosynthetic process"/>
    <property type="evidence" value="ECO:0000318"/>
    <property type="project" value="GO_Central"/>
</dbReference>
<dbReference type="FunCoup" id="B9SX91">
    <property type="interactions" value="417"/>
</dbReference>
<dbReference type="GO" id="GO:0009725">
    <property type="term" value="P:response to hormone"/>
    <property type="evidence" value="ECO:0007669"/>
    <property type="project" value="UniProtKB-ARBA"/>
</dbReference>
<dbReference type="EC" id="1.14.14.17" evidence="5"/>
<evidence type="ECO:0000256" key="4">
    <source>
        <dbReference type="ARBA" id="ARBA00008802"/>
    </source>
</evidence>
<dbReference type="SUPFAM" id="SSF51905">
    <property type="entry name" value="FAD/NAD(P)-binding domain"/>
    <property type="match status" value="1"/>
</dbReference>
<dbReference type="Gene3D" id="3.50.50.60">
    <property type="entry name" value="FAD/NAD(P)-binding domain"/>
    <property type="match status" value="1"/>
</dbReference>
<evidence type="ECO:0000313" key="16">
    <source>
        <dbReference type="EMBL" id="EEF31790.1"/>
    </source>
</evidence>
<sequence>MSPISIQLPPRPQLYRSLISSLSLSTYKQPPSPPSFSLTIANSPPQPQPQATVSSKTRTITRLSNSSNRVNLLQAEQHPQEPSSDLSYSSSPPHCVSGGYNIKLMEVGTDNYAVIIILGTFFASLFAFVFLSILRYNFKNKNKAKIHDETTLKTQNDNVRLPDNGSGNDVIIVGAGVAGAALAYTLGKDGRRVHVIERDLTEPDRIVGELLQPGGYLKLIELGLEDCVQEIDAQRVLGYALFKDGKNTRLSYPLEKFHADVAGRSFHNGRFIQRMREKAASLPNVKLEQGTVTSLLEENGTIKGVQYKTKDGQEIRAYAPLTIVCDGCFSNLRRSLCNPKVDVPSCFVGLVLENCQLPFANHGHVVLADPSPILFYPISSTEVRCLVDVPGQKVPSIANGEMAKYLKNVVAPQIPPVLHDAFISAIDKGNIRTMPNRSMPADPHPTPGALLMGDAFNMRHPLTGGGMTVALSDIVVLRDLLKPLRDLNDATSLTKYLESFYTLRKPVASTINTLAGALYKVFSASPDQARKEMRQACFDYLSLGGIFSSGPVALLSGLNPRPLSLVMHFFAVAIYGVGRLLLPFPSPKSVWIGARLISSASGIIFPIIKAEGVRQMFFPATIPAIYRPPPVKDTSDDEQKSR</sequence>
<dbReference type="PRINTS" id="PR00420">
    <property type="entry name" value="RNGMNOXGNASE"/>
</dbReference>
<evidence type="ECO:0000256" key="14">
    <source>
        <dbReference type="SAM" id="Phobius"/>
    </source>
</evidence>
<proteinExistence type="inferred from homology"/>
<feature type="domain" description="Squalene epoxidase" evidence="15">
    <location>
        <begin position="319"/>
        <end position="591"/>
    </location>
</feature>
<dbReference type="PANTHER" id="PTHR10835">
    <property type="entry name" value="SQUALENE MONOOXYGENASE"/>
    <property type="match status" value="1"/>
</dbReference>
<keyword evidence="6" id="KW-0285">Flavoprotein</keyword>
<dbReference type="AlphaFoldDB" id="B9SX91"/>
<dbReference type="GO" id="GO:0004506">
    <property type="term" value="F:squalene monooxygenase activity"/>
    <property type="evidence" value="ECO:0000318"/>
    <property type="project" value="GO_Central"/>
</dbReference>
<comment type="subcellular location">
    <subcellularLocation>
        <location evidence="2">Membrane</location>
        <topology evidence="2">Multi-pass membrane protein</topology>
    </subcellularLocation>
</comment>
<dbReference type="Proteomes" id="UP000008311">
    <property type="component" value="Unassembled WGS sequence"/>
</dbReference>
<dbReference type="GO" id="GO:0005783">
    <property type="term" value="C:endoplasmic reticulum"/>
    <property type="evidence" value="ECO:0000318"/>
    <property type="project" value="GO_Central"/>
</dbReference>
<evidence type="ECO:0000256" key="13">
    <source>
        <dbReference type="SAM" id="MobiDB-lite"/>
    </source>
</evidence>
<keyword evidence="17" id="KW-1185">Reference proteome</keyword>
<dbReference type="Pfam" id="PF08491">
    <property type="entry name" value="SE"/>
    <property type="match status" value="1"/>
</dbReference>
<keyword evidence="7 14" id="KW-0812">Transmembrane</keyword>
<gene>
    <name evidence="16" type="ORF">RCOM_0859900</name>
</gene>
<evidence type="ECO:0000313" key="17">
    <source>
        <dbReference type="Proteomes" id="UP000008311"/>
    </source>
</evidence>
<keyword evidence="10 16" id="KW-0560">Oxidoreductase</keyword>
<accession>B9SX91</accession>
<dbReference type="PANTHER" id="PTHR10835:SF15">
    <property type="entry name" value="SQUALENE EPOXIDASE 2, MITOCHONDRIAL"/>
    <property type="match status" value="1"/>
</dbReference>
<dbReference type="FunFam" id="3.50.50.60:FF:000074">
    <property type="entry name" value="Squalene monooxygenase 2"/>
    <property type="match status" value="1"/>
</dbReference>
<dbReference type="InterPro" id="IPR036188">
    <property type="entry name" value="FAD/NAD-bd_sf"/>
</dbReference>
<organism evidence="16 17">
    <name type="scientific">Ricinus communis</name>
    <name type="common">Castor bean</name>
    <dbReference type="NCBI Taxonomy" id="3988"/>
    <lineage>
        <taxon>Eukaryota</taxon>
        <taxon>Viridiplantae</taxon>
        <taxon>Streptophyta</taxon>
        <taxon>Embryophyta</taxon>
        <taxon>Tracheophyta</taxon>
        <taxon>Spermatophyta</taxon>
        <taxon>Magnoliopsida</taxon>
        <taxon>eudicotyledons</taxon>
        <taxon>Gunneridae</taxon>
        <taxon>Pentapetalae</taxon>
        <taxon>rosids</taxon>
        <taxon>fabids</taxon>
        <taxon>Malpighiales</taxon>
        <taxon>Euphorbiaceae</taxon>
        <taxon>Acalyphoideae</taxon>
        <taxon>Acalypheae</taxon>
        <taxon>Ricinus</taxon>
    </lineage>
</organism>
<evidence type="ECO:0000256" key="11">
    <source>
        <dbReference type="ARBA" id="ARBA00023136"/>
    </source>
</evidence>
<comment type="pathway">
    <text evidence="3">Terpene metabolism; lanosterol biosynthesis; lanosterol from farnesyl diphosphate: step 2/3.</text>
</comment>
<evidence type="ECO:0000256" key="7">
    <source>
        <dbReference type="ARBA" id="ARBA00022692"/>
    </source>
</evidence>